<evidence type="ECO:0000313" key="3">
    <source>
        <dbReference type="EMBL" id="QHT38127.1"/>
    </source>
</evidence>
<keyword evidence="2" id="KW-0812">Transmembrane</keyword>
<feature type="transmembrane region" description="Helical" evidence="2">
    <location>
        <begin position="35"/>
        <end position="54"/>
    </location>
</feature>
<keyword evidence="2" id="KW-0472">Membrane</keyword>
<feature type="compositionally biased region" description="Basic and acidic residues" evidence="1">
    <location>
        <begin position="144"/>
        <end position="161"/>
    </location>
</feature>
<feature type="region of interest" description="Disordered" evidence="1">
    <location>
        <begin position="142"/>
        <end position="170"/>
    </location>
</feature>
<reference evidence="3" key="1">
    <citation type="journal article" date="2020" name="Nature">
        <title>Giant virus diversity and host interactions through global metagenomics.</title>
        <authorList>
            <person name="Schulz F."/>
            <person name="Roux S."/>
            <person name="Paez-Espino D."/>
            <person name="Jungbluth S."/>
            <person name="Walsh D.A."/>
            <person name="Denef V.J."/>
            <person name="McMahon K.D."/>
            <person name="Konstantinidis K.T."/>
            <person name="Eloe-Fadrosh E.A."/>
            <person name="Kyrpides N.C."/>
            <person name="Woyke T."/>
        </authorList>
    </citation>
    <scope>NUCLEOTIDE SEQUENCE</scope>
    <source>
        <strain evidence="3">GVMAG-S-ERX556049-19</strain>
    </source>
</reference>
<accession>A0A6C0F8G6</accession>
<keyword evidence="2" id="KW-1133">Transmembrane helix</keyword>
<evidence type="ECO:0000256" key="1">
    <source>
        <dbReference type="SAM" id="MobiDB-lite"/>
    </source>
</evidence>
<organism evidence="3">
    <name type="scientific">viral metagenome</name>
    <dbReference type="NCBI Taxonomy" id="1070528"/>
    <lineage>
        <taxon>unclassified sequences</taxon>
        <taxon>metagenomes</taxon>
        <taxon>organismal metagenomes</taxon>
    </lineage>
</organism>
<evidence type="ECO:0000256" key="2">
    <source>
        <dbReference type="SAM" id="Phobius"/>
    </source>
</evidence>
<name>A0A6C0F8G6_9ZZZZ</name>
<proteinExistence type="predicted"/>
<protein>
    <submittedName>
        <fullName evidence="3">Uncharacterized protein</fullName>
    </submittedName>
</protein>
<dbReference type="EMBL" id="MN738826">
    <property type="protein sequence ID" value="QHT38127.1"/>
    <property type="molecule type" value="Genomic_DNA"/>
</dbReference>
<feature type="transmembrane region" description="Helical" evidence="2">
    <location>
        <begin position="60"/>
        <end position="81"/>
    </location>
</feature>
<sequence>MNQSFEKTNTPMMKEESNNSFMRDFDLNIFSGKNVLIVILTILLIFSFLGINLLVDLGNFLQSIIIILTPLLTQILSVFGYTAGTILDKTEDVATSVAKTGIDIAGGTVQSVADLLKKGSIDNVNMGAVQELDKTLNTRFDSSLNEKKTKQPEYKYNEPKPDTSTAPIQKPITSDKSVWCLVGEYQGKRGCVEVDDANKCLSGQVFPNKQMCLHPTKTVYMHSHAA</sequence>
<dbReference type="AlphaFoldDB" id="A0A6C0F8G6"/>